<organism evidence="1 2">
    <name type="scientific">Mesoflavibacter zeaxanthinifaciens subsp. sabulilitoris</name>
    <dbReference type="NCBI Taxonomy" id="1520893"/>
    <lineage>
        <taxon>Bacteria</taxon>
        <taxon>Pseudomonadati</taxon>
        <taxon>Bacteroidota</taxon>
        <taxon>Flavobacteriia</taxon>
        <taxon>Flavobacteriales</taxon>
        <taxon>Flavobacteriaceae</taxon>
        <taxon>Mesoflavibacter</taxon>
    </lineage>
</organism>
<dbReference type="AlphaFoldDB" id="A0A2T1NNQ9"/>
<accession>A0A2T1NNQ9</accession>
<sequence length="92" mass="11144">MDLRLFVRSLSKEEKEEIKIYLNSDENKTPIEDWVQDQYNISLRLRTTLLNNQYCRYNKPFIYAEDIDINSFRKLKNVSLKIINELESLLKK</sequence>
<comment type="caution">
    <text evidence="1">The sequence shown here is derived from an EMBL/GenBank/DDBJ whole genome shotgun (WGS) entry which is preliminary data.</text>
</comment>
<dbReference type="EMBL" id="PXOT01000010">
    <property type="protein sequence ID" value="PSG94515.1"/>
    <property type="molecule type" value="Genomic_DNA"/>
</dbReference>
<name>A0A2T1NNQ9_9FLAO</name>
<dbReference type="Proteomes" id="UP000238430">
    <property type="component" value="Unassembled WGS sequence"/>
</dbReference>
<protein>
    <submittedName>
        <fullName evidence="1">Uncharacterized protein</fullName>
    </submittedName>
</protein>
<evidence type="ECO:0000313" key="2">
    <source>
        <dbReference type="Proteomes" id="UP000238430"/>
    </source>
</evidence>
<proteinExistence type="predicted"/>
<keyword evidence="2" id="KW-1185">Reference proteome</keyword>
<evidence type="ECO:0000313" key="1">
    <source>
        <dbReference type="EMBL" id="PSG94515.1"/>
    </source>
</evidence>
<dbReference type="RefSeq" id="WP_106676313.1">
    <property type="nucleotide sequence ID" value="NZ_JACHWV010000010.1"/>
</dbReference>
<gene>
    <name evidence="1" type="ORF">C7H61_00850</name>
</gene>
<reference evidence="1 2" key="1">
    <citation type="submission" date="2018-03" db="EMBL/GenBank/DDBJ databases">
        <title>Mesoflavibacter sp. HG37 and Mesoflavibacter sp. HG96 sp.nov., two marine bacteria isolated from seawater of Western Pacific Ocean.</title>
        <authorList>
            <person name="Cheng H."/>
            <person name="Wu Y.-H."/>
            <person name="Guo L.-L."/>
            <person name="Xu X.-W."/>
        </authorList>
    </citation>
    <scope>NUCLEOTIDE SEQUENCE [LARGE SCALE GENOMIC DNA]</scope>
    <source>
        <strain evidence="1 2">KCTC 42117</strain>
    </source>
</reference>